<dbReference type="InterPro" id="IPR027417">
    <property type="entry name" value="P-loop_NTPase"/>
</dbReference>
<name>A0A914YK38_9BILA</name>
<feature type="domain" description="ATPase AAA-type core" evidence="1">
    <location>
        <begin position="26"/>
        <end position="104"/>
    </location>
</feature>
<dbReference type="Pfam" id="PF00004">
    <property type="entry name" value="AAA"/>
    <property type="match status" value="1"/>
</dbReference>
<dbReference type="InterPro" id="IPR027065">
    <property type="entry name" value="Lon_Prtase"/>
</dbReference>
<sequence>MESVKKRILEFLAVKQLKQDLKGPILCLAGPPGVGKTSVAKSIATTLGRNFQRLSLGGIRDQSDIRGHRRTYVGAMPGRIIHALKLAKSNNPVILLDEIDKLVSVVIFKKELRHYC</sequence>
<reference evidence="3" key="1">
    <citation type="submission" date="2022-11" db="UniProtKB">
        <authorList>
            <consortium name="WormBaseParasite"/>
        </authorList>
    </citation>
    <scope>IDENTIFICATION</scope>
</reference>
<dbReference type="Proteomes" id="UP000887577">
    <property type="component" value="Unplaced"/>
</dbReference>
<dbReference type="Gene3D" id="3.40.50.300">
    <property type="entry name" value="P-loop containing nucleotide triphosphate hydrolases"/>
    <property type="match status" value="1"/>
</dbReference>
<dbReference type="GO" id="GO:0005524">
    <property type="term" value="F:ATP binding"/>
    <property type="evidence" value="ECO:0007669"/>
    <property type="project" value="InterPro"/>
</dbReference>
<dbReference type="GO" id="GO:0016887">
    <property type="term" value="F:ATP hydrolysis activity"/>
    <property type="evidence" value="ECO:0007669"/>
    <property type="project" value="InterPro"/>
</dbReference>
<dbReference type="PANTHER" id="PTHR43718">
    <property type="entry name" value="LON PROTEASE"/>
    <property type="match status" value="1"/>
</dbReference>
<keyword evidence="2" id="KW-1185">Reference proteome</keyword>
<dbReference type="GO" id="GO:0004252">
    <property type="term" value="F:serine-type endopeptidase activity"/>
    <property type="evidence" value="ECO:0007669"/>
    <property type="project" value="InterPro"/>
</dbReference>
<dbReference type="PANTHER" id="PTHR43718:SF2">
    <property type="entry name" value="LON PROTEASE HOMOLOG, MITOCHONDRIAL"/>
    <property type="match status" value="1"/>
</dbReference>
<evidence type="ECO:0000313" key="3">
    <source>
        <dbReference type="WBParaSite" id="PSU_v2.g19696.t1"/>
    </source>
</evidence>
<dbReference type="SUPFAM" id="SSF52540">
    <property type="entry name" value="P-loop containing nucleoside triphosphate hydrolases"/>
    <property type="match status" value="1"/>
</dbReference>
<dbReference type="WBParaSite" id="PSU_v2.g19696.t1">
    <property type="protein sequence ID" value="PSU_v2.g19696.t1"/>
    <property type="gene ID" value="PSU_v2.g19696"/>
</dbReference>
<dbReference type="GO" id="GO:0006515">
    <property type="term" value="P:protein quality control for misfolded or incompletely synthesized proteins"/>
    <property type="evidence" value="ECO:0007669"/>
    <property type="project" value="TreeGrafter"/>
</dbReference>
<dbReference type="AlphaFoldDB" id="A0A914YK38"/>
<evidence type="ECO:0000259" key="1">
    <source>
        <dbReference type="Pfam" id="PF00004"/>
    </source>
</evidence>
<proteinExistence type="predicted"/>
<dbReference type="GO" id="GO:0004176">
    <property type="term" value="F:ATP-dependent peptidase activity"/>
    <property type="evidence" value="ECO:0007669"/>
    <property type="project" value="InterPro"/>
</dbReference>
<accession>A0A914YK38</accession>
<protein>
    <submittedName>
        <fullName evidence="3">ATPase AAA-type core domain-containing protein</fullName>
    </submittedName>
</protein>
<dbReference type="InterPro" id="IPR003959">
    <property type="entry name" value="ATPase_AAA_core"/>
</dbReference>
<organism evidence="2 3">
    <name type="scientific">Panagrolaimus superbus</name>
    <dbReference type="NCBI Taxonomy" id="310955"/>
    <lineage>
        <taxon>Eukaryota</taxon>
        <taxon>Metazoa</taxon>
        <taxon>Ecdysozoa</taxon>
        <taxon>Nematoda</taxon>
        <taxon>Chromadorea</taxon>
        <taxon>Rhabditida</taxon>
        <taxon>Tylenchina</taxon>
        <taxon>Panagrolaimomorpha</taxon>
        <taxon>Panagrolaimoidea</taxon>
        <taxon>Panagrolaimidae</taxon>
        <taxon>Panagrolaimus</taxon>
    </lineage>
</organism>
<evidence type="ECO:0000313" key="2">
    <source>
        <dbReference type="Proteomes" id="UP000887577"/>
    </source>
</evidence>